<reference evidence="7 8" key="1">
    <citation type="journal article" date="2020" name="G3 (Bethesda)">
        <title>Genetic Underpinnings of Host Manipulation by Ophiocordyceps as Revealed by Comparative Transcriptomics.</title>
        <authorList>
            <person name="Will I."/>
            <person name="Das B."/>
            <person name="Trinh T."/>
            <person name="Brachmann A."/>
            <person name="Ohm R.A."/>
            <person name="de Bekker C."/>
        </authorList>
    </citation>
    <scope>NUCLEOTIDE SEQUENCE [LARGE SCALE GENOMIC DNA]</scope>
    <source>
        <strain evidence="7 8">EC05</strain>
    </source>
</reference>
<feature type="region of interest" description="Disordered" evidence="5">
    <location>
        <begin position="141"/>
        <end position="254"/>
    </location>
</feature>
<keyword evidence="3" id="KW-0539">Nucleus</keyword>
<organism evidence="7 8">
    <name type="scientific">Ophiocordyceps camponoti-floridani</name>
    <dbReference type="NCBI Taxonomy" id="2030778"/>
    <lineage>
        <taxon>Eukaryota</taxon>
        <taxon>Fungi</taxon>
        <taxon>Dikarya</taxon>
        <taxon>Ascomycota</taxon>
        <taxon>Pezizomycotina</taxon>
        <taxon>Sordariomycetes</taxon>
        <taxon>Hypocreomycetidae</taxon>
        <taxon>Hypocreales</taxon>
        <taxon>Ophiocordycipitaceae</taxon>
        <taxon>Ophiocordyceps</taxon>
    </lineage>
</organism>
<name>A0A8H4Q244_9HYPO</name>
<dbReference type="GO" id="GO:0005634">
    <property type="term" value="C:nucleus"/>
    <property type="evidence" value="ECO:0007669"/>
    <property type="project" value="UniProtKB-SubCell"/>
</dbReference>
<feature type="compositionally biased region" description="Basic and acidic residues" evidence="5">
    <location>
        <begin position="454"/>
        <end position="475"/>
    </location>
</feature>
<dbReference type="GO" id="GO:0010792">
    <property type="term" value="P:DNA double-strand break processing involved in repair via single-strand annealing"/>
    <property type="evidence" value="ECO:0007669"/>
    <property type="project" value="TreeGrafter"/>
</dbReference>
<feature type="domain" description="DNA endonuclease activator Ctp1 C-terminal" evidence="6">
    <location>
        <begin position="487"/>
        <end position="600"/>
    </location>
</feature>
<feature type="compositionally biased region" description="Low complexity" evidence="5">
    <location>
        <begin position="174"/>
        <end position="189"/>
    </location>
</feature>
<feature type="region of interest" description="Disordered" evidence="5">
    <location>
        <begin position="422"/>
        <end position="481"/>
    </location>
</feature>
<dbReference type="InterPro" id="IPR033316">
    <property type="entry name" value="RBBP8-like"/>
</dbReference>
<evidence type="ECO:0000259" key="6">
    <source>
        <dbReference type="Pfam" id="PF08573"/>
    </source>
</evidence>
<dbReference type="OrthoDB" id="5801062at2759"/>
<feature type="region of interest" description="Disordered" evidence="5">
    <location>
        <begin position="578"/>
        <end position="606"/>
    </location>
</feature>
<keyword evidence="8" id="KW-1185">Reference proteome</keyword>
<evidence type="ECO:0000256" key="3">
    <source>
        <dbReference type="ARBA" id="ARBA00023242"/>
    </source>
</evidence>
<proteinExistence type="predicted"/>
<evidence type="ECO:0000256" key="1">
    <source>
        <dbReference type="ARBA" id="ARBA00004123"/>
    </source>
</evidence>
<dbReference type="GO" id="GO:0003684">
    <property type="term" value="F:damaged DNA binding"/>
    <property type="evidence" value="ECO:0007669"/>
    <property type="project" value="TreeGrafter"/>
</dbReference>
<accession>A0A8H4Q244</accession>
<dbReference type="PANTHER" id="PTHR15107">
    <property type="entry name" value="RETINOBLASTOMA BINDING PROTEIN 8"/>
    <property type="match status" value="1"/>
</dbReference>
<comment type="caution">
    <text evidence="7">The sequence shown here is derived from an EMBL/GenBank/DDBJ whole genome shotgun (WGS) entry which is preliminary data.</text>
</comment>
<dbReference type="Pfam" id="PF08573">
    <property type="entry name" value="SAE2"/>
    <property type="match status" value="1"/>
</dbReference>
<feature type="compositionally biased region" description="Polar residues" evidence="5">
    <location>
        <begin position="197"/>
        <end position="206"/>
    </location>
</feature>
<evidence type="ECO:0000256" key="4">
    <source>
        <dbReference type="SAM" id="Coils"/>
    </source>
</evidence>
<dbReference type="Proteomes" id="UP000562929">
    <property type="component" value="Unassembled WGS sequence"/>
</dbReference>
<feature type="coiled-coil region" evidence="4">
    <location>
        <begin position="75"/>
        <end position="130"/>
    </location>
</feature>
<evidence type="ECO:0000256" key="2">
    <source>
        <dbReference type="ARBA" id="ARBA00022763"/>
    </source>
</evidence>
<sequence length="635" mass="70229">MATPDENARQALHAAVDRMYDKLVVAERDKNSRFLSQLLQLIQKGESVEQLLQQQLSDLRSETADESTVESPNQAAALKAELDDLRRRFNALATNFNLAKAAIKQRTSSRNQWIQHASQLERVIADAEKKHAIKIAYTKSRSPGVASVATPKHSPDADVPDASSGNNKPGPDASTQSTQSDSQEEQQLPSLPPPPCDSTSDQPASEHSSDIPVVISERPVRKKRRKDSGPVRVKIEPADGSSPRSAARVASDTQRSLDLGDIAKKIVTPRKRKAVTSLDSGYDSIASDPATSFLTRFAVSATPSKTIMRAHNRNNSVLTPLNVNIQPSAAGADDFKDRRPRRGIAHAISRLAGDGDVYRAHTPPAKPQAVTNSRLNVLLNGPSPAADDSLLGRSADRWQAESKDSLPIPHRRELPFDKASAVKARLRSGPPLQITTPRSDPSVTRQQPQQPTPDPRDGPSLRRKPQSELRPEDFKINPQANDGYDFAFTEVVRDKTERSCLPGCTDPHCCGKHFAALARSQRPNPPLTPEQRAAEQKLLESYLGDAAFRLASMTGPERADLWVEAKAKELADKYGRHRHRFPRPRSPPGFWNADFPDTQERDRERAEAVDRERLVVADRYREALRPGGRWLFKDE</sequence>
<comment type="subcellular location">
    <subcellularLocation>
        <location evidence="1">Nucleus</location>
    </subcellularLocation>
</comment>
<dbReference type="AlphaFoldDB" id="A0A8H4Q244"/>
<evidence type="ECO:0000256" key="5">
    <source>
        <dbReference type="SAM" id="MobiDB-lite"/>
    </source>
</evidence>
<gene>
    <name evidence="7" type="ORF">GQ602_006830</name>
</gene>
<evidence type="ECO:0000313" key="7">
    <source>
        <dbReference type="EMBL" id="KAF4582206.1"/>
    </source>
</evidence>
<evidence type="ECO:0000313" key="8">
    <source>
        <dbReference type="Proteomes" id="UP000562929"/>
    </source>
</evidence>
<keyword evidence="4" id="KW-0175">Coiled coil</keyword>
<feature type="compositionally biased region" description="Basic and acidic residues" evidence="5">
    <location>
        <begin position="227"/>
        <end position="237"/>
    </location>
</feature>
<dbReference type="InterPro" id="IPR013882">
    <property type="entry name" value="Ctp1_C"/>
</dbReference>
<protein>
    <submittedName>
        <fullName evidence="7">DNA repair protein Sae2/CtIP</fullName>
    </submittedName>
</protein>
<keyword evidence="2" id="KW-0227">DNA damage</keyword>
<dbReference type="PANTHER" id="PTHR15107:SF0">
    <property type="entry name" value="DNA ENDONUCLEASE ACTIVATOR CTP1 C-TERMINAL DOMAIN-CONTAINING PROTEIN"/>
    <property type="match status" value="1"/>
</dbReference>
<feature type="compositionally biased region" description="Polar residues" evidence="5">
    <location>
        <begin position="433"/>
        <end position="443"/>
    </location>
</feature>
<dbReference type="EMBL" id="JAACLJ010000008">
    <property type="protein sequence ID" value="KAF4582206.1"/>
    <property type="molecule type" value="Genomic_DNA"/>
</dbReference>